<gene>
    <name evidence="2" type="ORF">DC082_07700</name>
</gene>
<dbReference type="Proteomes" id="UP000244948">
    <property type="component" value="Unassembled WGS sequence"/>
</dbReference>
<name>A0A2U2AIM8_9GAMM</name>
<evidence type="ECO:0000313" key="3">
    <source>
        <dbReference type="Proteomes" id="UP000244948"/>
    </source>
</evidence>
<feature type="transmembrane region" description="Helical" evidence="1">
    <location>
        <begin position="21"/>
        <end position="43"/>
    </location>
</feature>
<reference evidence="2 3" key="1">
    <citation type="journal article" date="2018" name="Genome Announc.">
        <title>Ignatzschineria cameli sp. nov., isolated from necrotic foot tissue of dromedaries (Camelus dromedarius) and associated maggots (Wohlfahrtia species) in Dubai.</title>
        <authorList>
            <person name="Tsang C.C."/>
            <person name="Tang J.Y."/>
            <person name="Fong J.Y."/>
            <person name="Kinne J."/>
            <person name="Lee H.H."/>
            <person name="Joseph M."/>
            <person name="Jose S."/>
            <person name="Schuster R.K."/>
            <person name="Tang Y."/>
            <person name="Sivakumar S."/>
            <person name="Chen J.H."/>
            <person name="Teng J.L."/>
            <person name="Lau S.K."/>
            <person name="Wernery U."/>
            <person name="Woo P.C."/>
        </authorList>
    </citation>
    <scope>NUCLEOTIDE SEQUENCE [LARGE SCALE GENOMIC DNA]</scope>
    <source>
        <strain evidence="2 3">KCTC 22643</strain>
    </source>
</reference>
<keyword evidence="1" id="KW-0472">Membrane</keyword>
<evidence type="ECO:0000256" key="1">
    <source>
        <dbReference type="SAM" id="Phobius"/>
    </source>
</evidence>
<feature type="transmembrane region" description="Helical" evidence="1">
    <location>
        <begin position="123"/>
        <end position="144"/>
    </location>
</feature>
<feature type="transmembrane region" description="Helical" evidence="1">
    <location>
        <begin position="49"/>
        <end position="71"/>
    </location>
</feature>
<dbReference type="EMBL" id="QEWR01000004">
    <property type="protein sequence ID" value="PWD82509.1"/>
    <property type="molecule type" value="Genomic_DNA"/>
</dbReference>
<dbReference type="AlphaFoldDB" id="A0A2U2AIM8"/>
<keyword evidence="1" id="KW-1133">Transmembrane helix</keyword>
<accession>A0A2U2AIM8</accession>
<dbReference type="InterPro" id="IPR009781">
    <property type="entry name" value="DUF1345"/>
</dbReference>
<dbReference type="RefSeq" id="WP_109236488.1">
    <property type="nucleotide sequence ID" value="NZ_BMXZ01000003.1"/>
</dbReference>
<feature type="transmembrane region" description="Helical" evidence="1">
    <location>
        <begin position="205"/>
        <end position="228"/>
    </location>
</feature>
<proteinExistence type="predicted"/>
<dbReference type="Pfam" id="PF07077">
    <property type="entry name" value="DUF1345"/>
    <property type="match status" value="1"/>
</dbReference>
<protein>
    <submittedName>
        <fullName evidence="2">DUF1345 domain-containing protein</fullName>
    </submittedName>
</protein>
<organism evidence="2 3">
    <name type="scientific">Ignatzschineria indica</name>
    <dbReference type="NCBI Taxonomy" id="472583"/>
    <lineage>
        <taxon>Bacteria</taxon>
        <taxon>Pseudomonadati</taxon>
        <taxon>Pseudomonadota</taxon>
        <taxon>Gammaproteobacteria</taxon>
        <taxon>Cardiobacteriales</taxon>
        <taxon>Ignatzschineriaceae</taxon>
        <taxon>Ignatzschineria</taxon>
    </lineage>
</organism>
<keyword evidence="3" id="KW-1185">Reference proteome</keyword>
<keyword evidence="1" id="KW-0812">Transmembrane</keyword>
<comment type="caution">
    <text evidence="2">The sequence shown here is derived from an EMBL/GenBank/DDBJ whole genome shotgun (WGS) entry which is preliminary data.</text>
</comment>
<feature type="transmembrane region" description="Helical" evidence="1">
    <location>
        <begin position="92"/>
        <end position="111"/>
    </location>
</feature>
<evidence type="ECO:0000313" key="2">
    <source>
        <dbReference type="EMBL" id="PWD82509.1"/>
    </source>
</evidence>
<sequence length="231" mass="26436">MQKPHAERKNFRTIHFIHNTILSRPRFIVSLIVAITTFCLLISKHTPWMSFIISWNAFSWVYILFLAQKVIRHKNRDIRKLTSNEDESARMVLFFLLTGCCASLLVLFFGLGGHDGLTGDEKILQYVLTASTLISSWLLLPLGYTMHYAHLFYSSPDIEKNPWLLFPDKITRPGYLDFMYFSFTIAVASQTADVEIASTPMRRAVLLQSIVSFIFNMAILGLCINISASLF</sequence>